<keyword evidence="1" id="KW-0408">Iron</keyword>
<evidence type="ECO:0000313" key="4">
    <source>
        <dbReference type="Proteomes" id="UP000767291"/>
    </source>
</evidence>
<accession>A0ABS4E9J0</accession>
<evidence type="ECO:0000256" key="1">
    <source>
        <dbReference type="ARBA" id="ARBA00023004"/>
    </source>
</evidence>
<dbReference type="InterPro" id="IPR043129">
    <property type="entry name" value="ATPase_NBD"/>
</dbReference>
<sequence length="332" mass="37149">MKTKNNIVIGIDTSCYTTSIAAISFDRDIILNEKIMLKVKKDSKGLRQSEAVFQHVNNLGYISDQLNKILEECNVVAICASSRPRPIENSYMPVFTVGHNFAKLYSTISGSKFYETTHQENHIESVILNSRIKNTKRFLSVHISGGTTEILLSEKLSENSVNGDYNIEIVGGTRDVSFGQLIDRLGVEFGYEFPCGKYIDENSLNCHLNIDKGLKTSVKDGYMNLSGIENQINKFIKEKYKDIESADKNYVSKLLMDTLSRSLSKSLIYICEKYEVYEVLFAGGVSASKYLSKSITEKLSENGIKAYFSEPKYSTDNAVGCAIIGLNKFLGE</sequence>
<dbReference type="RefSeq" id="WP_209456100.1">
    <property type="nucleotide sequence ID" value="NZ_BAAACS010000012.1"/>
</dbReference>
<keyword evidence="4" id="KW-1185">Reference proteome</keyword>
<dbReference type="SUPFAM" id="SSF53067">
    <property type="entry name" value="Actin-like ATPase domain"/>
    <property type="match status" value="1"/>
</dbReference>
<dbReference type="Proteomes" id="UP000767291">
    <property type="component" value="Unassembled WGS sequence"/>
</dbReference>
<keyword evidence="3" id="KW-0808">Transferase</keyword>
<protein>
    <submittedName>
        <fullName evidence="3">N6-L-threonylcarbamoyladenine synthase</fullName>
        <ecNumber evidence="3">2.3.1.234</ecNumber>
    </submittedName>
</protein>
<dbReference type="Pfam" id="PF00814">
    <property type="entry name" value="TsaD"/>
    <property type="match status" value="1"/>
</dbReference>
<reference evidence="3 4" key="1">
    <citation type="submission" date="2021-03" db="EMBL/GenBank/DDBJ databases">
        <title>Genomic Encyclopedia of Type Strains, Phase IV (KMG-IV): sequencing the most valuable type-strain genomes for metagenomic binning, comparative biology and taxonomic classification.</title>
        <authorList>
            <person name="Goeker M."/>
        </authorList>
    </citation>
    <scope>NUCLEOTIDE SEQUENCE [LARGE SCALE GENOMIC DNA]</scope>
    <source>
        <strain evidence="3 4">DSM 1289</strain>
    </source>
</reference>
<name>A0ABS4E9J0_9FIRM</name>
<proteinExistence type="predicted"/>
<dbReference type="PANTHER" id="PTHR11735">
    <property type="entry name" value="TRNA N6-ADENOSINE THREONYLCARBAMOYLTRANSFERASE"/>
    <property type="match status" value="1"/>
</dbReference>
<feature type="domain" description="Gcp-like" evidence="2">
    <location>
        <begin position="97"/>
        <end position="319"/>
    </location>
</feature>
<evidence type="ECO:0000313" key="3">
    <source>
        <dbReference type="EMBL" id="MBP1854615.1"/>
    </source>
</evidence>
<dbReference type="GO" id="GO:0061711">
    <property type="term" value="F:tRNA N(6)-L-threonylcarbamoyladenine synthase activity"/>
    <property type="evidence" value="ECO:0007669"/>
    <property type="project" value="UniProtKB-EC"/>
</dbReference>
<dbReference type="EC" id="2.3.1.234" evidence="3"/>
<evidence type="ECO:0000259" key="2">
    <source>
        <dbReference type="Pfam" id="PF00814"/>
    </source>
</evidence>
<dbReference type="PANTHER" id="PTHR11735:SF6">
    <property type="entry name" value="TRNA N6-ADENOSINE THREONYLCARBAMOYLTRANSFERASE, MITOCHONDRIAL"/>
    <property type="match status" value="1"/>
</dbReference>
<dbReference type="Gene3D" id="3.30.420.40">
    <property type="match status" value="2"/>
</dbReference>
<dbReference type="EMBL" id="JAGGJX010000001">
    <property type="protein sequence ID" value="MBP1854615.1"/>
    <property type="molecule type" value="Genomic_DNA"/>
</dbReference>
<keyword evidence="3" id="KW-0012">Acyltransferase</keyword>
<comment type="caution">
    <text evidence="3">The sequence shown here is derived from an EMBL/GenBank/DDBJ whole genome shotgun (WGS) entry which is preliminary data.</text>
</comment>
<gene>
    <name evidence="3" type="ORF">J2Z43_001005</name>
</gene>
<dbReference type="InterPro" id="IPR000905">
    <property type="entry name" value="Gcp-like_dom"/>
</dbReference>
<organism evidence="3 4">
    <name type="scientific">Metaclostridioides mangenotii</name>
    <dbReference type="NCBI Taxonomy" id="1540"/>
    <lineage>
        <taxon>Bacteria</taxon>
        <taxon>Bacillati</taxon>
        <taxon>Bacillota</taxon>
        <taxon>Clostridia</taxon>
        <taxon>Peptostreptococcales</taxon>
        <taxon>Peptostreptococcaceae</taxon>
        <taxon>Metaclostridioides</taxon>
    </lineage>
</organism>